<keyword evidence="2" id="KW-1185">Reference proteome</keyword>
<evidence type="ECO:0000313" key="2">
    <source>
        <dbReference type="Proteomes" id="UP000321491"/>
    </source>
</evidence>
<protein>
    <submittedName>
        <fullName evidence="1">Uncharacterized protein</fullName>
    </submittedName>
</protein>
<accession>A0A511UXW0</accession>
<reference evidence="1 2" key="1">
    <citation type="submission" date="2019-07" db="EMBL/GenBank/DDBJ databases">
        <title>Whole genome shotgun sequence of Cerasibacillus quisquiliarum NBRC 102429.</title>
        <authorList>
            <person name="Hosoyama A."/>
            <person name="Uohara A."/>
            <person name="Ohji S."/>
            <person name="Ichikawa N."/>
        </authorList>
    </citation>
    <scope>NUCLEOTIDE SEQUENCE [LARGE SCALE GENOMIC DNA]</scope>
    <source>
        <strain evidence="1 2">NBRC 102429</strain>
    </source>
</reference>
<sequence length="51" mass="5734">MEMKSGNYVGFWTARKNAHAEGAIIEVRAKNRVNDKVRKQADGKLFINVGN</sequence>
<organism evidence="1 2">
    <name type="scientific">Cerasibacillus quisquiliarum</name>
    <dbReference type="NCBI Taxonomy" id="227865"/>
    <lineage>
        <taxon>Bacteria</taxon>
        <taxon>Bacillati</taxon>
        <taxon>Bacillota</taxon>
        <taxon>Bacilli</taxon>
        <taxon>Bacillales</taxon>
        <taxon>Bacillaceae</taxon>
        <taxon>Cerasibacillus</taxon>
    </lineage>
</organism>
<gene>
    <name evidence="1" type="ORF">CQU01_02100</name>
</gene>
<proteinExistence type="predicted"/>
<dbReference type="RefSeq" id="WP_170226545.1">
    <property type="nucleotide sequence ID" value="NZ_BJXW01000004.1"/>
</dbReference>
<evidence type="ECO:0000313" key="1">
    <source>
        <dbReference type="EMBL" id="GEN29972.1"/>
    </source>
</evidence>
<comment type="caution">
    <text evidence="1">The sequence shown here is derived from an EMBL/GenBank/DDBJ whole genome shotgun (WGS) entry which is preliminary data.</text>
</comment>
<dbReference type="Proteomes" id="UP000321491">
    <property type="component" value="Unassembled WGS sequence"/>
</dbReference>
<dbReference type="EMBL" id="BJXW01000004">
    <property type="protein sequence ID" value="GEN29972.1"/>
    <property type="molecule type" value="Genomic_DNA"/>
</dbReference>
<name>A0A511UXW0_9BACI</name>
<dbReference type="AlphaFoldDB" id="A0A511UXW0"/>